<evidence type="ECO:0000259" key="2">
    <source>
        <dbReference type="Pfam" id="PF15055"/>
    </source>
</evidence>
<gene>
    <name evidence="3" type="ORF">FF38_04376</name>
</gene>
<feature type="transmembrane region" description="Helical" evidence="1">
    <location>
        <begin position="40"/>
        <end position="57"/>
    </location>
</feature>
<dbReference type="OrthoDB" id="6340866at2759"/>
<dbReference type="InterPro" id="IPR028036">
    <property type="entry name" value="DMAC1-like_dom"/>
</dbReference>
<dbReference type="AlphaFoldDB" id="A0A0L0C9K3"/>
<evidence type="ECO:0000313" key="4">
    <source>
        <dbReference type="Proteomes" id="UP000037069"/>
    </source>
</evidence>
<dbReference type="Pfam" id="PF15055">
    <property type="entry name" value="DMAC1_Dmo2"/>
    <property type="match status" value="1"/>
</dbReference>
<organism evidence="3 4">
    <name type="scientific">Lucilia cuprina</name>
    <name type="common">Green bottle fly</name>
    <name type="synonym">Australian sheep blowfly</name>
    <dbReference type="NCBI Taxonomy" id="7375"/>
    <lineage>
        <taxon>Eukaryota</taxon>
        <taxon>Metazoa</taxon>
        <taxon>Ecdysozoa</taxon>
        <taxon>Arthropoda</taxon>
        <taxon>Hexapoda</taxon>
        <taxon>Insecta</taxon>
        <taxon>Pterygota</taxon>
        <taxon>Neoptera</taxon>
        <taxon>Endopterygota</taxon>
        <taxon>Diptera</taxon>
        <taxon>Brachycera</taxon>
        <taxon>Muscomorpha</taxon>
        <taxon>Oestroidea</taxon>
        <taxon>Calliphoridae</taxon>
        <taxon>Luciliinae</taxon>
        <taxon>Lucilia</taxon>
    </lineage>
</organism>
<sequence length="67" mass="7541">MSDNSKDCLECRLISGFGLIGVSAYIYYQARHRKRWENYTMKIISAGVGVLGGARLLNLPFLKSTKE</sequence>
<comment type="caution">
    <text evidence="3">The sequence shown here is derived from an EMBL/GenBank/DDBJ whole genome shotgun (WGS) entry which is preliminary data.</text>
</comment>
<name>A0A0L0C9K3_LUCCU</name>
<dbReference type="Proteomes" id="UP000037069">
    <property type="component" value="Unassembled WGS sequence"/>
</dbReference>
<proteinExistence type="predicted"/>
<evidence type="ECO:0000256" key="1">
    <source>
        <dbReference type="SAM" id="Phobius"/>
    </source>
</evidence>
<dbReference type="EMBL" id="JRES01000819">
    <property type="protein sequence ID" value="KNC28129.1"/>
    <property type="molecule type" value="Genomic_DNA"/>
</dbReference>
<protein>
    <recommendedName>
        <fullName evidence="2">Distal membrane-arm assembly complex protein 1-like domain-containing protein</fullName>
    </recommendedName>
</protein>
<accession>A0A0L0C9K3</accession>
<reference evidence="3 4" key="1">
    <citation type="journal article" date="2015" name="Nat. Commun.">
        <title>Lucilia cuprina genome unlocks parasitic fly biology to underpin future interventions.</title>
        <authorList>
            <person name="Anstead C.A."/>
            <person name="Korhonen P.K."/>
            <person name="Young N.D."/>
            <person name="Hall R.S."/>
            <person name="Jex A.R."/>
            <person name="Murali S.C."/>
            <person name="Hughes D.S."/>
            <person name="Lee S.F."/>
            <person name="Perry T."/>
            <person name="Stroehlein A.J."/>
            <person name="Ansell B.R."/>
            <person name="Breugelmans B."/>
            <person name="Hofmann A."/>
            <person name="Qu J."/>
            <person name="Dugan S."/>
            <person name="Lee S.L."/>
            <person name="Chao H."/>
            <person name="Dinh H."/>
            <person name="Han Y."/>
            <person name="Doddapaneni H.V."/>
            <person name="Worley K.C."/>
            <person name="Muzny D.M."/>
            <person name="Ioannidis P."/>
            <person name="Waterhouse R.M."/>
            <person name="Zdobnov E.M."/>
            <person name="James P.J."/>
            <person name="Bagnall N.H."/>
            <person name="Kotze A.C."/>
            <person name="Gibbs R.A."/>
            <person name="Richards S."/>
            <person name="Batterham P."/>
            <person name="Gasser R.B."/>
        </authorList>
    </citation>
    <scope>NUCLEOTIDE SEQUENCE [LARGE SCALE GENOMIC DNA]</scope>
    <source>
        <strain evidence="3 4">LS</strain>
        <tissue evidence="3">Full body</tissue>
    </source>
</reference>
<keyword evidence="1" id="KW-0812">Transmembrane</keyword>
<keyword evidence="1" id="KW-0472">Membrane</keyword>
<evidence type="ECO:0000313" key="3">
    <source>
        <dbReference type="EMBL" id="KNC28129.1"/>
    </source>
</evidence>
<keyword evidence="4" id="KW-1185">Reference proteome</keyword>
<keyword evidence="1" id="KW-1133">Transmembrane helix</keyword>
<feature type="transmembrane region" description="Helical" evidence="1">
    <location>
        <begin position="12"/>
        <end position="28"/>
    </location>
</feature>
<feature type="domain" description="Distal membrane-arm assembly complex protein 1-like" evidence="2">
    <location>
        <begin position="7"/>
        <end position="52"/>
    </location>
</feature>